<protein>
    <submittedName>
        <fullName evidence="1">Uncharacterized protein</fullName>
    </submittedName>
</protein>
<dbReference type="Proteomes" id="UP000801492">
    <property type="component" value="Unassembled WGS sequence"/>
</dbReference>
<accession>A0A8K0G4G8</accession>
<comment type="caution">
    <text evidence="1">The sequence shown here is derived from an EMBL/GenBank/DDBJ whole genome shotgun (WGS) entry which is preliminary data.</text>
</comment>
<dbReference type="Gene3D" id="1.10.10.60">
    <property type="entry name" value="Homeodomain-like"/>
    <property type="match status" value="1"/>
</dbReference>
<proteinExistence type="predicted"/>
<evidence type="ECO:0000313" key="2">
    <source>
        <dbReference type="Proteomes" id="UP000801492"/>
    </source>
</evidence>
<evidence type="ECO:0000313" key="1">
    <source>
        <dbReference type="EMBL" id="KAF2885631.1"/>
    </source>
</evidence>
<gene>
    <name evidence="1" type="ORF">ILUMI_20536</name>
</gene>
<reference evidence="1" key="1">
    <citation type="submission" date="2019-08" db="EMBL/GenBank/DDBJ databases">
        <title>The genome of the North American firefly Photinus pyralis.</title>
        <authorList>
            <consortium name="Photinus pyralis genome working group"/>
            <person name="Fallon T.R."/>
            <person name="Sander Lower S.E."/>
            <person name="Weng J.-K."/>
        </authorList>
    </citation>
    <scope>NUCLEOTIDE SEQUENCE</scope>
    <source>
        <strain evidence="1">TRF0915ILg1</strain>
        <tissue evidence="1">Whole body</tissue>
    </source>
</reference>
<sequence>MIQAIEAVRNRTMGYLKASKRHKVSRATLFRDWLPDLTDLLERLTEEKQYSPKQMFNVDECRICTVQSKCPQIIALKGNRQIEALTSSERGALMTVSMFSLFDVGKLFGRAYVRVRSAERAIKVFTTTGSYPTRRSIFNDEDFSDTAHQDENVAPAA</sequence>
<dbReference type="AlphaFoldDB" id="A0A8K0G4G8"/>
<keyword evidence="2" id="KW-1185">Reference proteome</keyword>
<dbReference type="EMBL" id="VTPC01089846">
    <property type="protein sequence ID" value="KAF2885631.1"/>
    <property type="molecule type" value="Genomic_DNA"/>
</dbReference>
<name>A0A8K0G4G8_IGNLU</name>
<organism evidence="1 2">
    <name type="scientific">Ignelater luminosus</name>
    <name type="common">Cucubano</name>
    <name type="synonym">Pyrophorus luminosus</name>
    <dbReference type="NCBI Taxonomy" id="2038154"/>
    <lineage>
        <taxon>Eukaryota</taxon>
        <taxon>Metazoa</taxon>
        <taxon>Ecdysozoa</taxon>
        <taxon>Arthropoda</taxon>
        <taxon>Hexapoda</taxon>
        <taxon>Insecta</taxon>
        <taxon>Pterygota</taxon>
        <taxon>Neoptera</taxon>
        <taxon>Endopterygota</taxon>
        <taxon>Coleoptera</taxon>
        <taxon>Polyphaga</taxon>
        <taxon>Elateriformia</taxon>
        <taxon>Elateroidea</taxon>
        <taxon>Elateridae</taxon>
        <taxon>Agrypninae</taxon>
        <taxon>Pyrophorini</taxon>
        <taxon>Ignelater</taxon>
    </lineage>
</organism>